<dbReference type="InterPro" id="IPR058240">
    <property type="entry name" value="rSAM_sf"/>
</dbReference>
<gene>
    <name evidence="8" type="ORF">T190115A13A_10119</name>
</gene>
<dbReference type="SFLD" id="SFLDS00029">
    <property type="entry name" value="Radical_SAM"/>
    <property type="match status" value="1"/>
</dbReference>
<keyword evidence="6" id="KW-0411">Iron-sulfur</keyword>
<evidence type="ECO:0000256" key="4">
    <source>
        <dbReference type="ARBA" id="ARBA00022723"/>
    </source>
</evidence>
<dbReference type="SFLD" id="SFLDG01384">
    <property type="entry name" value="thioether_bond_formation_requi"/>
    <property type="match status" value="1"/>
</dbReference>
<comment type="caution">
    <text evidence="8">The sequence shown here is derived from an EMBL/GenBank/DDBJ whole genome shotgun (WGS) entry which is preliminary data.</text>
</comment>
<protein>
    <submittedName>
        <fullName evidence="8">Radical_SAM domain-containing protein</fullName>
    </submittedName>
</protein>
<evidence type="ECO:0000256" key="1">
    <source>
        <dbReference type="ARBA" id="ARBA00001966"/>
    </source>
</evidence>
<dbReference type="RefSeq" id="WP_348702328.1">
    <property type="nucleotide sequence ID" value="NZ_CAXIYA010000003.1"/>
</dbReference>
<sequence>MELIEATLKCRYAILKIASRCNLNCSYCYVYNKGDKSYLLQPKKMSTETIDAFINRAKEHCELHESEIFTFIFHGGEPLLAGKEFFEYFVEKVDVNFKDIHTRARFTVQTNGVLLNNEWCELFDRLGIRIGISIDGPKVYNDKFRVDHANRGSFDDIIKGVNVVKNYGKIPLGILSVVNIEIPPEEMYNFLKKLDVTWMNFLLPDGNYDNPPEGLGLDYGNTIYADWLIKLFDLWFEDNSNRLDIGMFRSLIYMVLGVDVAADEFGTRTTDALVIETNGDIESLDVLKICGDGFTKGDANVKNTSFEEALNTPLARSYHLSHKVLSKKCQGCVVKDICGGGNLPHRFSTENQFDNPSVYCANLYKLIIHIQNKIISKLPESFVKESGIKELEYK</sequence>
<comment type="cofactor">
    <cofactor evidence="1">
        <name>[4Fe-4S] cluster</name>
        <dbReference type="ChEBI" id="CHEBI:49883"/>
    </cofactor>
</comment>
<dbReference type="PROSITE" id="PS51918">
    <property type="entry name" value="RADICAL_SAM"/>
    <property type="match status" value="1"/>
</dbReference>
<dbReference type="Proteomes" id="UP001497602">
    <property type="component" value="Unassembled WGS sequence"/>
</dbReference>
<dbReference type="InterPro" id="IPR013785">
    <property type="entry name" value="Aldolase_TIM"/>
</dbReference>
<dbReference type="InterPro" id="IPR007197">
    <property type="entry name" value="rSAM"/>
</dbReference>
<dbReference type="Gene3D" id="3.20.20.70">
    <property type="entry name" value="Aldolase class I"/>
    <property type="match status" value="1"/>
</dbReference>
<dbReference type="PANTHER" id="PTHR43273:SF8">
    <property type="entry name" value="RADICAL SAM DOMAIN PROTEIN"/>
    <property type="match status" value="1"/>
</dbReference>
<dbReference type="SFLD" id="SFLDG01386">
    <property type="entry name" value="main_SPASM_domain-containing"/>
    <property type="match status" value="1"/>
</dbReference>
<evidence type="ECO:0000256" key="3">
    <source>
        <dbReference type="ARBA" id="ARBA00022691"/>
    </source>
</evidence>
<dbReference type="CDD" id="cd01335">
    <property type="entry name" value="Radical_SAM"/>
    <property type="match status" value="1"/>
</dbReference>
<dbReference type="InterPro" id="IPR000385">
    <property type="entry name" value="MoaA_NifB_PqqE_Fe-S-bd_CS"/>
</dbReference>
<keyword evidence="5" id="KW-0408">Iron</keyword>
<evidence type="ECO:0000259" key="7">
    <source>
        <dbReference type="PROSITE" id="PS51918"/>
    </source>
</evidence>
<dbReference type="InterPro" id="IPR023867">
    <property type="entry name" value="Sulphatase_maturase_rSAM"/>
</dbReference>
<evidence type="ECO:0000313" key="8">
    <source>
        <dbReference type="EMBL" id="CAL2105963.1"/>
    </source>
</evidence>
<keyword evidence="3" id="KW-0949">S-adenosyl-L-methionine</keyword>
<keyword evidence="2" id="KW-0004">4Fe-4S</keyword>
<dbReference type="SFLD" id="SFLDG01072">
    <property type="entry name" value="dehydrogenase_like"/>
    <property type="match status" value="1"/>
</dbReference>
<reference evidence="8 9" key="1">
    <citation type="submission" date="2024-05" db="EMBL/GenBank/DDBJ databases">
        <authorList>
            <person name="Duchaud E."/>
        </authorList>
    </citation>
    <scope>NUCLEOTIDE SEQUENCE [LARGE SCALE GENOMIC DNA]</scope>
    <source>
        <strain evidence="8">Ena-SAMPLE-TAB-13-05-2024-13:56:06:370-140305</strain>
    </source>
</reference>
<keyword evidence="4" id="KW-0479">Metal-binding</keyword>
<dbReference type="Pfam" id="PF04055">
    <property type="entry name" value="Radical_SAM"/>
    <property type="match status" value="1"/>
</dbReference>
<dbReference type="PROSITE" id="PS01305">
    <property type="entry name" value="MOAA_NIFB_PQQE"/>
    <property type="match status" value="1"/>
</dbReference>
<evidence type="ECO:0000256" key="5">
    <source>
        <dbReference type="ARBA" id="ARBA00023004"/>
    </source>
</evidence>
<dbReference type="PANTHER" id="PTHR43273">
    <property type="entry name" value="ANAEROBIC SULFATASE-MATURATING ENZYME HOMOLOG ASLB-RELATED"/>
    <property type="match status" value="1"/>
</dbReference>
<dbReference type="SUPFAM" id="SSF102114">
    <property type="entry name" value="Radical SAM enzymes"/>
    <property type="match status" value="1"/>
</dbReference>
<evidence type="ECO:0000256" key="6">
    <source>
        <dbReference type="ARBA" id="ARBA00023014"/>
    </source>
</evidence>
<accession>A0ABM9PJY7</accession>
<dbReference type="EMBL" id="CAXJRC010000011">
    <property type="protein sequence ID" value="CAL2105963.1"/>
    <property type="molecule type" value="Genomic_DNA"/>
</dbReference>
<keyword evidence="9" id="KW-1185">Reference proteome</keyword>
<evidence type="ECO:0000313" key="9">
    <source>
        <dbReference type="Proteomes" id="UP001497602"/>
    </source>
</evidence>
<name>A0ABM9PJY7_9FLAO</name>
<proteinExistence type="predicted"/>
<dbReference type="SFLD" id="SFLDG01067">
    <property type="entry name" value="SPASM/twitch_domain_containing"/>
    <property type="match status" value="1"/>
</dbReference>
<organism evidence="8 9">
    <name type="scientific">Tenacibaculum vairaonense</name>
    <dbReference type="NCBI Taxonomy" id="3137860"/>
    <lineage>
        <taxon>Bacteria</taxon>
        <taxon>Pseudomonadati</taxon>
        <taxon>Bacteroidota</taxon>
        <taxon>Flavobacteriia</taxon>
        <taxon>Flavobacteriales</taxon>
        <taxon>Flavobacteriaceae</taxon>
        <taxon>Tenacibaculum</taxon>
    </lineage>
</organism>
<evidence type="ECO:0000256" key="2">
    <source>
        <dbReference type="ARBA" id="ARBA00022485"/>
    </source>
</evidence>
<feature type="domain" description="Radical SAM core" evidence="7">
    <location>
        <begin position="7"/>
        <end position="237"/>
    </location>
</feature>